<dbReference type="KEGG" id="cthr:CTHT_0056210"/>
<dbReference type="STRING" id="759272.G0SC75"/>
<dbReference type="OrthoDB" id="442731at2759"/>
<dbReference type="HOGENOM" id="CLU_020735_3_0_1"/>
<dbReference type="InterPro" id="IPR001547">
    <property type="entry name" value="Glyco_hydro_5"/>
</dbReference>
<protein>
    <recommendedName>
        <fullName evidence="5">Glycoside hydrolase family 5 domain-containing protein</fullName>
    </recommendedName>
</protein>
<name>G0SC75_CHATD</name>
<dbReference type="AlphaFoldDB" id="G0SC75"/>
<dbReference type="eggNOG" id="ENOG502S659">
    <property type="taxonomic scope" value="Eukaryota"/>
</dbReference>
<evidence type="ECO:0000256" key="1">
    <source>
        <dbReference type="ARBA" id="ARBA00005641"/>
    </source>
</evidence>
<dbReference type="Proteomes" id="UP000008066">
    <property type="component" value="Unassembled WGS sequence"/>
</dbReference>
<dbReference type="Gene3D" id="3.20.20.80">
    <property type="entry name" value="Glycosidases"/>
    <property type="match status" value="1"/>
</dbReference>
<evidence type="ECO:0000256" key="3">
    <source>
        <dbReference type="ARBA" id="ARBA00023295"/>
    </source>
</evidence>
<keyword evidence="7" id="KW-1185">Reference proteome</keyword>
<proteinExistence type="inferred from homology"/>
<comment type="similarity">
    <text evidence="1 4">Belongs to the glycosyl hydrolase 5 (cellulase A) family.</text>
</comment>
<dbReference type="GO" id="GO:0004553">
    <property type="term" value="F:hydrolase activity, hydrolyzing O-glycosyl compounds"/>
    <property type="evidence" value="ECO:0007669"/>
    <property type="project" value="InterPro"/>
</dbReference>
<evidence type="ECO:0000259" key="5">
    <source>
        <dbReference type="Pfam" id="PF00150"/>
    </source>
</evidence>
<dbReference type="GeneID" id="18259659"/>
<dbReference type="GO" id="GO:0000272">
    <property type="term" value="P:polysaccharide catabolic process"/>
    <property type="evidence" value="ECO:0007669"/>
    <property type="project" value="InterPro"/>
</dbReference>
<sequence>MRNRVKRWLLLALLAVASVLFLHIYRVEAVLSVRWVPDRAALLFSQRKSLPQPITESFPDSTSPPYQLPLRTKGRYIVDQTGRRFKLASINWYGGSDELFVPGGLDTRHRDEIALAIRRMGFNSVRLPYSDEMVIENPVVENKTVAANPDLLGARALDVFIAVAEALTVQGIAVIVNNHITRATWCCGLDLCDTGWANDYLPKSICRVRQTEEEWIQHWKTVMSRVVNNSLVIGADLRNEVRGLWGTMPWKKWAAAAEKAGNALLKLNPNWLIIVGGTESNNDLSGVAKRPIMLAVPNRVVYEAHVYSWSGWGSIEGSYSRRSYESFARSMRKNWAYLLEGDVAPVWVGEFGAPDHPNKGDANYWANLVRFLKEVDADFGYWALNPRKVNRKKDEREMYSLVEDDWMTPVLDYRLKDLTEIMGDRS</sequence>
<evidence type="ECO:0000313" key="6">
    <source>
        <dbReference type="EMBL" id="EGS19001.1"/>
    </source>
</evidence>
<keyword evidence="3 4" id="KW-0326">Glycosidase</keyword>
<gene>
    <name evidence="6" type="ORF">CTHT_0056210</name>
</gene>
<reference evidence="6 7" key="1">
    <citation type="journal article" date="2011" name="Cell">
        <title>Insight into structure and assembly of the nuclear pore complex by utilizing the genome of a eukaryotic thermophile.</title>
        <authorList>
            <person name="Amlacher S."/>
            <person name="Sarges P."/>
            <person name="Flemming D."/>
            <person name="van Noort V."/>
            <person name="Kunze R."/>
            <person name="Devos D.P."/>
            <person name="Arumugam M."/>
            <person name="Bork P."/>
            <person name="Hurt E."/>
        </authorList>
    </citation>
    <scope>NUCLEOTIDE SEQUENCE [LARGE SCALE GENOMIC DNA]</scope>
    <source>
        <strain evidence="7">DSM 1495 / CBS 144.50 / IMI 039719</strain>
    </source>
</reference>
<evidence type="ECO:0000256" key="4">
    <source>
        <dbReference type="RuleBase" id="RU361153"/>
    </source>
</evidence>
<dbReference type="EMBL" id="GL988045">
    <property type="protein sequence ID" value="EGS19001.1"/>
    <property type="molecule type" value="Genomic_DNA"/>
</dbReference>
<dbReference type="SUPFAM" id="SSF51445">
    <property type="entry name" value="(Trans)glycosidases"/>
    <property type="match status" value="1"/>
</dbReference>
<dbReference type="Pfam" id="PF00150">
    <property type="entry name" value="Cellulase"/>
    <property type="match status" value="1"/>
</dbReference>
<accession>G0SC75</accession>
<dbReference type="PANTHER" id="PTHR31263:SF0">
    <property type="entry name" value="CELLULASE FAMILY PROTEIN (AFU_ORTHOLOGUE AFUA_5G14560)"/>
    <property type="match status" value="1"/>
</dbReference>
<feature type="domain" description="Glycoside hydrolase family 5" evidence="5">
    <location>
        <begin position="109"/>
        <end position="386"/>
    </location>
</feature>
<dbReference type="InterPro" id="IPR017853">
    <property type="entry name" value="GH"/>
</dbReference>
<keyword evidence="2 4" id="KW-0378">Hydrolase</keyword>
<evidence type="ECO:0000313" key="7">
    <source>
        <dbReference type="Proteomes" id="UP000008066"/>
    </source>
</evidence>
<dbReference type="OMA" id="SAHDYAT"/>
<organism evidence="7">
    <name type="scientific">Chaetomium thermophilum (strain DSM 1495 / CBS 144.50 / IMI 039719)</name>
    <name type="common">Thermochaetoides thermophila</name>
    <dbReference type="NCBI Taxonomy" id="759272"/>
    <lineage>
        <taxon>Eukaryota</taxon>
        <taxon>Fungi</taxon>
        <taxon>Dikarya</taxon>
        <taxon>Ascomycota</taxon>
        <taxon>Pezizomycotina</taxon>
        <taxon>Sordariomycetes</taxon>
        <taxon>Sordariomycetidae</taxon>
        <taxon>Sordariales</taxon>
        <taxon>Chaetomiaceae</taxon>
        <taxon>Thermochaetoides</taxon>
    </lineage>
</organism>
<dbReference type="PANTHER" id="PTHR31263">
    <property type="entry name" value="CELLULASE FAMILY PROTEIN (AFU_ORTHOLOGUE AFUA_5G14560)"/>
    <property type="match status" value="1"/>
</dbReference>
<evidence type="ECO:0000256" key="2">
    <source>
        <dbReference type="ARBA" id="ARBA00022801"/>
    </source>
</evidence>
<dbReference type="RefSeq" id="XP_006695946.1">
    <property type="nucleotide sequence ID" value="XM_006695883.1"/>
</dbReference>